<dbReference type="AlphaFoldDB" id="A0A0L8VFF2"/>
<proteinExistence type="predicted"/>
<gene>
    <name evidence="1" type="ORF">NC99_00690</name>
</gene>
<reference evidence="2" key="1">
    <citation type="submission" date="2015-07" db="EMBL/GenBank/DDBJ databases">
        <title>Genome sequencing of Sunxiuqinia dokdonensis strain SK.</title>
        <authorList>
            <person name="Ahn S."/>
            <person name="Kim B.-C."/>
        </authorList>
    </citation>
    <scope>NUCLEOTIDE SEQUENCE [LARGE SCALE GENOMIC DNA]</scope>
    <source>
        <strain evidence="2">SK</strain>
    </source>
</reference>
<comment type="caution">
    <text evidence="1">The sequence shown here is derived from an EMBL/GenBank/DDBJ whole genome shotgun (WGS) entry which is preliminary data.</text>
</comment>
<dbReference type="EMBL" id="LGIA01000005">
    <property type="protein sequence ID" value="KOH47103.1"/>
    <property type="molecule type" value="Genomic_DNA"/>
</dbReference>
<sequence length="38" mass="4549">MNFFSTAKSQSREEFPRWGKITIAFRSYRYEGAEQAEE</sequence>
<keyword evidence="2" id="KW-1185">Reference proteome</keyword>
<evidence type="ECO:0000313" key="1">
    <source>
        <dbReference type="EMBL" id="KOH47103.1"/>
    </source>
</evidence>
<protein>
    <submittedName>
        <fullName evidence="1">Uncharacterized protein</fullName>
    </submittedName>
</protein>
<evidence type="ECO:0000313" key="2">
    <source>
        <dbReference type="Proteomes" id="UP000036958"/>
    </source>
</evidence>
<organism evidence="1 2">
    <name type="scientific">Sunxiuqinia dokdonensis</name>
    <dbReference type="NCBI Taxonomy" id="1409788"/>
    <lineage>
        <taxon>Bacteria</taxon>
        <taxon>Pseudomonadati</taxon>
        <taxon>Bacteroidota</taxon>
        <taxon>Bacteroidia</taxon>
        <taxon>Marinilabiliales</taxon>
        <taxon>Prolixibacteraceae</taxon>
        <taxon>Sunxiuqinia</taxon>
    </lineage>
</organism>
<dbReference type="Proteomes" id="UP000036958">
    <property type="component" value="Unassembled WGS sequence"/>
</dbReference>
<accession>A0A0L8VFF2</accession>
<name>A0A0L8VFF2_9BACT</name>